<proteinExistence type="predicted"/>
<feature type="chain" id="PRO_5022937692" evidence="1">
    <location>
        <begin position="24"/>
        <end position="126"/>
    </location>
</feature>
<feature type="signal peptide" evidence="1">
    <location>
        <begin position="1"/>
        <end position="23"/>
    </location>
</feature>
<keyword evidence="1" id="KW-0732">Signal</keyword>
<reference evidence="2 3" key="1">
    <citation type="submission" date="2019-08" db="EMBL/GenBank/DDBJ databases">
        <title>Identification of a novel species of the genus Boseongicola.</title>
        <authorList>
            <person name="Zhang X.-Q."/>
        </authorList>
    </citation>
    <scope>NUCLEOTIDE SEQUENCE [LARGE SCALE GENOMIC DNA]</scope>
    <source>
        <strain evidence="2 3">HY14</strain>
    </source>
</reference>
<dbReference type="Proteomes" id="UP000322080">
    <property type="component" value="Unassembled WGS sequence"/>
</dbReference>
<evidence type="ECO:0000313" key="2">
    <source>
        <dbReference type="EMBL" id="TYB80792.1"/>
    </source>
</evidence>
<evidence type="ECO:0000256" key="1">
    <source>
        <dbReference type="SAM" id="SignalP"/>
    </source>
</evidence>
<protein>
    <submittedName>
        <fullName evidence="2">Uncharacterized protein</fullName>
    </submittedName>
</protein>
<dbReference type="AlphaFoldDB" id="A0A5D0RH07"/>
<dbReference type="RefSeq" id="WP_148378254.1">
    <property type="nucleotide sequence ID" value="NZ_VSIY01000010.1"/>
</dbReference>
<gene>
    <name evidence="2" type="ORF">FVF75_12135</name>
</gene>
<keyword evidence="3" id="KW-1185">Reference proteome</keyword>
<sequence>MIPCRFIALVAIVTGLGAGAAHAQSLDQHVDCAATTLVFGTIYPGHQPEIERRLSVIYDKIRADHTDLATFSDDQFNAATFEVVDTVLEETLAKGGEEGALAFLIRHQECEAAYGFEWLELPEGSQ</sequence>
<dbReference type="EMBL" id="VSIY01000010">
    <property type="protein sequence ID" value="TYB80792.1"/>
    <property type="molecule type" value="Genomic_DNA"/>
</dbReference>
<evidence type="ECO:0000313" key="3">
    <source>
        <dbReference type="Proteomes" id="UP000322080"/>
    </source>
</evidence>
<organism evidence="2 3">
    <name type="scientific">Maritimibacter fusiformis</name>
    <dbReference type="NCBI Taxonomy" id="2603819"/>
    <lineage>
        <taxon>Bacteria</taxon>
        <taxon>Pseudomonadati</taxon>
        <taxon>Pseudomonadota</taxon>
        <taxon>Alphaproteobacteria</taxon>
        <taxon>Rhodobacterales</taxon>
        <taxon>Roseobacteraceae</taxon>
        <taxon>Maritimibacter</taxon>
    </lineage>
</organism>
<accession>A0A5D0RH07</accession>
<name>A0A5D0RH07_9RHOB</name>
<comment type="caution">
    <text evidence="2">The sequence shown here is derived from an EMBL/GenBank/DDBJ whole genome shotgun (WGS) entry which is preliminary data.</text>
</comment>